<evidence type="ECO:0000259" key="1">
    <source>
        <dbReference type="Pfam" id="PF12515"/>
    </source>
</evidence>
<name>A0A2Z6NDV7_TRISU</name>
<evidence type="ECO:0000313" key="2">
    <source>
        <dbReference type="EMBL" id="GAU27627.1"/>
    </source>
</evidence>
<dbReference type="AlphaFoldDB" id="A0A2Z6NDV7"/>
<protein>
    <recommendedName>
        <fullName evidence="1">Calcium-transporting P-type ATPase N-terminal autoinhibitory domain-containing protein</fullName>
    </recommendedName>
</protein>
<gene>
    <name evidence="2" type="ORF">TSUD_270160</name>
</gene>
<dbReference type="GO" id="GO:0005516">
    <property type="term" value="F:calmodulin binding"/>
    <property type="evidence" value="ECO:0007669"/>
    <property type="project" value="InterPro"/>
</dbReference>
<proteinExistence type="predicted"/>
<dbReference type="Pfam" id="PF12515">
    <property type="entry name" value="CaATP_NAI"/>
    <property type="match status" value="1"/>
</dbReference>
<reference evidence="3" key="1">
    <citation type="journal article" date="2017" name="Front. Plant Sci.">
        <title>Climate Clever Clovers: New Paradigm to Reduce the Environmental Footprint of Ruminants by Breeding Low Methanogenic Forages Utilizing Haplotype Variation.</title>
        <authorList>
            <person name="Kaur P."/>
            <person name="Appels R."/>
            <person name="Bayer P.E."/>
            <person name="Keeble-Gagnere G."/>
            <person name="Wang J."/>
            <person name="Hirakawa H."/>
            <person name="Shirasawa K."/>
            <person name="Vercoe P."/>
            <person name="Stefanova K."/>
            <person name="Durmic Z."/>
            <person name="Nichols P."/>
            <person name="Revell C."/>
            <person name="Isobe S.N."/>
            <person name="Edwards D."/>
            <person name="Erskine W."/>
        </authorList>
    </citation>
    <scope>NUCLEOTIDE SEQUENCE [LARGE SCALE GENOMIC DNA]</scope>
    <source>
        <strain evidence="3">cv. Daliak</strain>
    </source>
</reference>
<keyword evidence="3" id="KW-1185">Reference proteome</keyword>
<dbReference type="EMBL" id="DF973359">
    <property type="protein sequence ID" value="GAU27627.1"/>
    <property type="molecule type" value="Genomic_DNA"/>
</dbReference>
<dbReference type="Gene3D" id="1.20.5.170">
    <property type="match status" value="1"/>
</dbReference>
<dbReference type="Proteomes" id="UP000242715">
    <property type="component" value="Unassembled WGS sequence"/>
</dbReference>
<sequence>MEKYLRENFFVQPKRPSEDALRRWRSAVSVVKNPRRRFRWVANLAQRADAEQKRKKLQYGFHIANLFLLEISKSN</sequence>
<organism evidence="2 3">
    <name type="scientific">Trifolium subterraneum</name>
    <name type="common">Subterranean clover</name>
    <dbReference type="NCBI Taxonomy" id="3900"/>
    <lineage>
        <taxon>Eukaryota</taxon>
        <taxon>Viridiplantae</taxon>
        <taxon>Streptophyta</taxon>
        <taxon>Embryophyta</taxon>
        <taxon>Tracheophyta</taxon>
        <taxon>Spermatophyta</taxon>
        <taxon>Magnoliopsida</taxon>
        <taxon>eudicotyledons</taxon>
        <taxon>Gunneridae</taxon>
        <taxon>Pentapetalae</taxon>
        <taxon>rosids</taxon>
        <taxon>fabids</taxon>
        <taxon>Fabales</taxon>
        <taxon>Fabaceae</taxon>
        <taxon>Papilionoideae</taxon>
        <taxon>50 kb inversion clade</taxon>
        <taxon>NPAAA clade</taxon>
        <taxon>Hologalegina</taxon>
        <taxon>IRL clade</taxon>
        <taxon>Trifolieae</taxon>
        <taxon>Trifolium</taxon>
    </lineage>
</organism>
<accession>A0A2Z6NDV7</accession>
<dbReference type="OrthoDB" id="116380at2759"/>
<feature type="domain" description="Calcium-transporting P-type ATPase N-terminal autoinhibitory" evidence="1">
    <location>
        <begin position="5"/>
        <end position="48"/>
    </location>
</feature>
<evidence type="ECO:0000313" key="3">
    <source>
        <dbReference type="Proteomes" id="UP000242715"/>
    </source>
</evidence>
<dbReference type="InterPro" id="IPR024750">
    <property type="entry name" value="Ca_ATPase_N_dom"/>
</dbReference>
<dbReference type="FunFam" id="1.20.5.170:FF:000026">
    <property type="entry name" value="Calcium-transporting ATPase"/>
    <property type="match status" value="1"/>
</dbReference>